<gene>
    <name evidence="3" type="ORF">ACAT0790_LOCUS70488</name>
</gene>
<evidence type="ECO:0000256" key="2">
    <source>
        <dbReference type="PROSITE-ProRule" id="PRU00708"/>
    </source>
</evidence>
<feature type="repeat" description="PPR" evidence="2">
    <location>
        <begin position="325"/>
        <end position="359"/>
    </location>
</feature>
<dbReference type="InterPro" id="IPR002885">
    <property type="entry name" value="PPR_rpt"/>
</dbReference>
<feature type="repeat" description="PPR" evidence="2">
    <location>
        <begin position="3"/>
        <end position="37"/>
    </location>
</feature>
<proteinExistence type="predicted"/>
<dbReference type="NCBIfam" id="TIGR00756">
    <property type="entry name" value="PPR"/>
    <property type="match status" value="7"/>
</dbReference>
<evidence type="ECO:0008006" key="4">
    <source>
        <dbReference type="Google" id="ProtNLM"/>
    </source>
</evidence>
<dbReference type="Pfam" id="PF13041">
    <property type="entry name" value="PPR_2"/>
    <property type="match status" value="4"/>
</dbReference>
<dbReference type="PANTHER" id="PTHR47447">
    <property type="entry name" value="OS03G0856100 PROTEIN"/>
    <property type="match status" value="1"/>
</dbReference>
<keyword evidence="1" id="KW-0677">Repeat</keyword>
<feature type="repeat" description="PPR" evidence="2">
    <location>
        <begin position="146"/>
        <end position="180"/>
    </location>
</feature>
<name>A0A7S1SFT1_ALECA</name>
<evidence type="ECO:0000256" key="1">
    <source>
        <dbReference type="ARBA" id="ARBA00022737"/>
    </source>
</evidence>
<feature type="repeat" description="PPR" evidence="2">
    <location>
        <begin position="396"/>
        <end position="430"/>
    </location>
</feature>
<dbReference type="PANTHER" id="PTHR47447:SF21">
    <property type="entry name" value="PENTACOTRIPEPTIDE-REPEAT REGION OF PRORP DOMAIN-CONTAINING PROTEIN"/>
    <property type="match status" value="1"/>
</dbReference>
<feature type="repeat" description="PPR" evidence="2">
    <location>
        <begin position="289"/>
        <end position="319"/>
    </location>
</feature>
<dbReference type="Pfam" id="PF01535">
    <property type="entry name" value="PPR"/>
    <property type="match status" value="2"/>
</dbReference>
<accession>A0A7S1SFT1</accession>
<evidence type="ECO:0000313" key="3">
    <source>
        <dbReference type="EMBL" id="CAD9193711.1"/>
    </source>
</evidence>
<dbReference type="PROSITE" id="PS51375">
    <property type="entry name" value="PPR"/>
    <property type="match status" value="7"/>
</dbReference>
<dbReference type="InterPro" id="IPR011990">
    <property type="entry name" value="TPR-like_helical_dom_sf"/>
</dbReference>
<protein>
    <recommendedName>
        <fullName evidence="4">Pentacotripeptide-repeat region of PRORP domain-containing protein</fullName>
    </recommendedName>
</protein>
<feature type="repeat" description="PPR" evidence="2">
    <location>
        <begin position="254"/>
        <end position="288"/>
    </location>
</feature>
<dbReference type="EMBL" id="HBGE01118096">
    <property type="protein sequence ID" value="CAD9193711.1"/>
    <property type="molecule type" value="Transcribed_RNA"/>
</dbReference>
<sequence>MADVVTYNTIIKKLLRCGELDKARGVIEAMRAAGGSLLPNAVTFNEFIDAVIRDNTVAAWQLVDEMKACGLKPTGITASILLKSVQKNCKDGELERCMEVADALKDEMDEVLLSSLCEACIRADRADLLRKPLRRHRSGKTAPITGAITFGSLIRAYGFVQDIEGARRVWREMRQLKIVPTSITIGCMVEALASNGDIEGGHQLIRELLTDPETRSLVNSVMYGSLLKGFSQQKYFSRVWELYAEMVSENLEFTLVTYNVLINVCVRSGDSTRIPGLLEDMARHGIEPSIITYSTVLKAYCYENCMDKAFEMFDELKRSRQYTPDEIIYNTMLDGCARSCLYERGITVLKDMEKRRVRPSAFTLSLLVKLAHRCDRVDKAFELCSEISRKYRIQQNVHVYNNLIAACTSSGNTQWAFDVLQEMLHAKVKPDVRTYTLLLRGCLYNYEVQDAAGLVRAASGLRGAHPRTAGCSPTVYRLPGGLPGELLSEVLQRIAGHGGDEVLAVQLLRELKGMPGATVDPGLPYWMTSKVLKGA</sequence>
<feature type="repeat" description="PPR" evidence="2">
    <location>
        <begin position="219"/>
        <end position="253"/>
    </location>
</feature>
<dbReference type="AlphaFoldDB" id="A0A7S1SFT1"/>
<organism evidence="3">
    <name type="scientific">Alexandrium catenella</name>
    <name type="common">Red tide dinoflagellate</name>
    <name type="synonym">Gonyaulax catenella</name>
    <dbReference type="NCBI Taxonomy" id="2925"/>
    <lineage>
        <taxon>Eukaryota</taxon>
        <taxon>Sar</taxon>
        <taxon>Alveolata</taxon>
        <taxon>Dinophyceae</taxon>
        <taxon>Gonyaulacales</taxon>
        <taxon>Pyrocystaceae</taxon>
        <taxon>Alexandrium</taxon>
    </lineage>
</organism>
<dbReference type="Gene3D" id="1.25.40.10">
    <property type="entry name" value="Tetratricopeptide repeat domain"/>
    <property type="match status" value="4"/>
</dbReference>
<reference evidence="3" key="1">
    <citation type="submission" date="2021-01" db="EMBL/GenBank/DDBJ databases">
        <authorList>
            <person name="Corre E."/>
            <person name="Pelletier E."/>
            <person name="Niang G."/>
            <person name="Scheremetjew M."/>
            <person name="Finn R."/>
            <person name="Kale V."/>
            <person name="Holt S."/>
            <person name="Cochrane G."/>
            <person name="Meng A."/>
            <person name="Brown T."/>
            <person name="Cohen L."/>
        </authorList>
    </citation>
    <scope>NUCLEOTIDE SEQUENCE</scope>
    <source>
        <strain evidence="3">OF101</strain>
    </source>
</reference>